<dbReference type="HOGENOM" id="CLU_1429750_0_0_1"/>
<dbReference type="InterPro" id="IPR004827">
    <property type="entry name" value="bZIP"/>
</dbReference>
<keyword evidence="1" id="KW-0805">Transcription regulation</keyword>
<feature type="coiled-coil region" evidence="4">
    <location>
        <begin position="124"/>
        <end position="162"/>
    </location>
</feature>
<dbReference type="SUPFAM" id="SSF57959">
    <property type="entry name" value="Leucine zipper domain"/>
    <property type="match status" value="1"/>
</dbReference>
<protein>
    <recommendedName>
        <fullName evidence="5">BZIP domain-containing protein</fullName>
    </recommendedName>
</protein>
<dbReference type="InterPro" id="IPR004826">
    <property type="entry name" value="bZIP_Maf"/>
</dbReference>
<evidence type="ECO:0000259" key="5">
    <source>
        <dbReference type="SMART" id="SM00338"/>
    </source>
</evidence>
<evidence type="ECO:0000256" key="1">
    <source>
        <dbReference type="ARBA" id="ARBA00023015"/>
    </source>
</evidence>
<evidence type="ECO:0000313" key="6">
    <source>
        <dbReference type="EMBL" id="EDV21255.1"/>
    </source>
</evidence>
<gene>
    <name evidence="6" type="ORF">TRIADDRAFT_60298</name>
</gene>
<dbReference type="KEGG" id="tad:TRIADDRAFT_60298"/>
<dbReference type="Pfam" id="PF03131">
    <property type="entry name" value="bZIP_Maf"/>
    <property type="match status" value="1"/>
</dbReference>
<dbReference type="RefSeq" id="XP_002116222.1">
    <property type="nucleotide sequence ID" value="XM_002116186.1"/>
</dbReference>
<accession>B3S7U6</accession>
<dbReference type="GO" id="GO:0003677">
    <property type="term" value="F:DNA binding"/>
    <property type="evidence" value="ECO:0007669"/>
    <property type="project" value="UniProtKB-KW"/>
</dbReference>
<dbReference type="GO" id="GO:0003700">
    <property type="term" value="F:DNA-binding transcription factor activity"/>
    <property type="evidence" value="ECO:0007669"/>
    <property type="project" value="InterPro"/>
</dbReference>
<evidence type="ECO:0000313" key="7">
    <source>
        <dbReference type="Proteomes" id="UP000009022"/>
    </source>
</evidence>
<dbReference type="CTD" id="6757536"/>
<feature type="domain" description="BZIP" evidence="5">
    <location>
        <begin position="107"/>
        <end position="175"/>
    </location>
</feature>
<dbReference type="EMBL" id="DS985254">
    <property type="protein sequence ID" value="EDV21255.1"/>
    <property type="molecule type" value="Genomic_DNA"/>
</dbReference>
<sequence>MNSNNDIDDLDYLVEFPIRDTSEDYVGIENYSNCNYDPPLYHFMEIRSENSDFNNNIADISREKGNKSKDKVSDKDKFARFGLCDKVLENIKVPDLNKLLREELKMPPDEILQIKGRRRLLKNCKSAKKSRKNKTDKVKCLEDKLEDVLQKYHQQLQEVINLRKAIREINDVNRTLICWIALLYVRTNLR</sequence>
<dbReference type="SMART" id="SM00338">
    <property type="entry name" value="BRLZ"/>
    <property type="match status" value="1"/>
</dbReference>
<dbReference type="Proteomes" id="UP000009022">
    <property type="component" value="Unassembled WGS sequence"/>
</dbReference>
<dbReference type="Gene3D" id="1.20.5.170">
    <property type="match status" value="1"/>
</dbReference>
<evidence type="ECO:0000256" key="2">
    <source>
        <dbReference type="ARBA" id="ARBA00023125"/>
    </source>
</evidence>
<name>B3S7U6_TRIAD</name>
<dbReference type="InterPro" id="IPR046347">
    <property type="entry name" value="bZIP_sf"/>
</dbReference>
<reference evidence="6 7" key="1">
    <citation type="journal article" date="2008" name="Nature">
        <title>The Trichoplax genome and the nature of placozoans.</title>
        <authorList>
            <person name="Srivastava M."/>
            <person name="Begovic E."/>
            <person name="Chapman J."/>
            <person name="Putnam N.H."/>
            <person name="Hellsten U."/>
            <person name="Kawashima T."/>
            <person name="Kuo A."/>
            <person name="Mitros T."/>
            <person name="Salamov A."/>
            <person name="Carpenter M.L."/>
            <person name="Signorovitch A.Y."/>
            <person name="Moreno M.A."/>
            <person name="Kamm K."/>
            <person name="Grimwood J."/>
            <person name="Schmutz J."/>
            <person name="Shapiro H."/>
            <person name="Grigoriev I.V."/>
            <person name="Buss L.W."/>
            <person name="Schierwater B."/>
            <person name="Dellaporta S.L."/>
            <person name="Rokhsar D.S."/>
        </authorList>
    </citation>
    <scope>NUCLEOTIDE SEQUENCE [LARGE SCALE GENOMIC DNA]</scope>
    <source>
        <strain evidence="6 7">Grell-BS-1999</strain>
    </source>
</reference>
<keyword evidence="3" id="KW-0804">Transcription</keyword>
<proteinExistence type="predicted"/>
<keyword evidence="7" id="KW-1185">Reference proteome</keyword>
<keyword evidence="4" id="KW-0175">Coiled coil</keyword>
<dbReference type="PhylomeDB" id="B3S7U6"/>
<dbReference type="AlphaFoldDB" id="B3S7U6"/>
<dbReference type="GeneID" id="6757536"/>
<evidence type="ECO:0000256" key="3">
    <source>
        <dbReference type="ARBA" id="ARBA00023163"/>
    </source>
</evidence>
<dbReference type="InParanoid" id="B3S7U6"/>
<evidence type="ECO:0000256" key="4">
    <source>
        <dbReference type="SAM" id="Coils"/>
    </source>
</evidence>
<keyword evidence="2" id="KW-0238">DNA-binding</keyword>
<organism evidence="6 7">
    <name type="scientific">Trichoplax adhaerens</name>
    <name type="common">Trichoplax reptans</name>
    <dbReference type="NCBI Taxonomy" id="10228"/>
    <lineage>
        <taxon>Eukaryota</taxon>
        <taxon>Metazoa</taxon>
        <taxon>Placozoa</taxon>
        <taxon>Uniplacotomia</taxon>
        <taxon>Trichoplacea</taxon>
        <taxon>Trichoplacidae</taxon>
        <taxon>Trichoplax</taxon>
    </lineage>
</organism>